<reference evidence="1" key="1">
    <citation type="submission" date="2020-08" db="EMBL/GenBank/DDBJ databases">
        <title>Multicomponent nature underlies the extraordinary mechanical properties of spider dragline silk.</title>
        <authorList>
            <person name="Kono N."/>
            <person name="Nakamura H."/>
            <person name="Mori M."/>
            <person name="Yoshida Y."/>
            <person name="Ohtoshi R."/>
            <person name="Malay A.D."/>
            <person name="Moran D.A.P."/>
            <person name="Tomita M."/>
            <person name="Numata K."/>
            <person name="Arakawa K."/>
        </authorList>
    </citation>
    <scope>NUCLEOTIDE SEQUENCE</scope>
</reference>
<sequence>MDVLSHGKTGPGSQPWQGTSSYPQLALINIITRTIFNRQMLISDIFSQKLEILSYMPSSNSGKTGLCHVHRPV</sequence>
<accession>A0A8X6V1B0</accession>
<evidence type="ECO:0000313" key="1">
    <source>
        <dbReference type="EMBL" id="GFX95533.1"/>
    </source>
</evidence>
<evidence type="ECO:0000313" key="2">
    <source>
        <dbReference type="Proteomes" id="UP000887159"/>
    </source>
</evidence>
<dbReference type="AlphaFoldDB" id="A0A8X6V1B0"/>
<keyword evidence="2" id="KW-1185">Reference proteome</keyword>
<name>A0A8X6V1B0_TRICX</name>
<comment type="caution">
    <text evidence="1">The sequence shown here is derived from an EMBL/GenBank/DDBJ whole genome shotgun (WGS) entry which is preliminary data.</text>
</comment>
<gene>
    <name evidence="1" type="ORF">TNCV_4825481</name>
</gene>
<dbReference type="Proteomes" id="UP000887159">
    <property type="component" value="Unassembled WGS sequence"/>
</dbReference>
<proteinExistence type="predicted"/>
<dbReference type="EMBL" id="BMAU01021187">
    <property type="protein sequence ID" value="GFX95533.1"/>
    <property type="molecule type" value="Genomic_DNA"/>
</dbReference>
<organism evidence="1 2">
    <name type="scientific">Trichonephila clavipes</name>
    <name type="common">Golden silk orbweaver</name>
    <name type="synonym">Nephila clavipes</name>
    <dbReference type="NCBI Taxonomy" id="2585209"/>
    <lineage>
        <taxon>Eukaryota</taxon>
        <taxon>Metazoa</taxon>
        <taxon>Ecdysozoa</taxon>
        <taxon>Arthropoda</taxon>
        <taxon>Chelicerata</taxon>
        <taxon>Arachnida</taxon>
        <taxon>Araneae</taxon>
        <taxon>Araneomorphae</taxon>
        <taxon>Entelegynae</taxon>
        <taxon>Araneoidea</taxon>
        <taxon>Nephilidae</taxon>
        <taxon>Trichonephila</taxon>
    </lineage>
</organism>
<protein>
    <submittedName>
        <fullName evidence="1">Uncharacterized protein</fullName>
    </submittedName>
</protein>